<keyword evidence="1" id="KW-0004">4Fe-4S</keyword>
<dbReference type="Gene3D" id="2.40.50.140">
    <property type="entry name" value="Nucleic acid-binding proteins"/>
    <property type="match status" value="1"/>
</dbReference>
<evidence type="ECO:0000256" key="4">
    <source>
        <dbReference type="ARBA" id="ARBA00022691"/>
    </source>
</evidence>
<dbReference type="InterPro" id="IPR010280">
    <property type="entry name" value="U5_MeTrfase_fam"/>
</dbReference>
<evidence type="ECO:0000313" key="9">
    <source>
        <dbReference type="EMBL" id="SAM68730.1"/>
    </source>
</evidence>
<organism evidence="9 10">
    <name type="scientific">Cardiobacterium hominis</name>
    <dbReference type="NCBI Taxonomy" id="2718"/>
    <lineage>
        <taxon>Bacteria</taxon>
        <taxon>Pseudomonadati</taxon>
        <taxon>Pseudomonadota</taxon>
        <taxon>Gammaproteobacteria</taxon>
        <taxon>Cardiobacteriales</taxon>
        <taxon>Cardiobacteriaceae</taxon>
        <taxon>Cardiobacterium</taxon>
    </lineage>
</organism>
<dbReference type="GO" id="GO:0070475">
    <property type="term" value="P:rRNA base methylation"/>
    <property type="evidence" value="ECO:0007669"/>
    <property type="project" value="TreeGrafter"/>
</dbReference>
<sequence length="430" mass="46831">MKTLTLTIDGFDYNARGVARHDGKTVFVSGALPGERVVARITADKKRYLETDAVQILEPSPARIAPACAYYDDCGGCALQHADDAAQHRLKETVWLEQLARIGKITPETVLPAISGEPWHYRSRARLAWDDAQQALGFRGRASSRVVNLERCLTLPAAISARLPDIRALCARLAQQTTILGVDISEGDSVTVLRIRLQKAVGDRLAAETVARWNESAAQPWQIWLQSGRETRKHPADAPALAYTLPACELTMPYAPDDFTQVNKALNRELVTQALAALQAPPGARVLDFFCGLGNFTLPLARSGADVLGLEGVEEMVARATANAAAHGLAERCQFRRADLFAVTAKQLKAWGKAERWLLDPPRAGAQSLCEALDTKHAPARIVYVSCNPGTLARDAGILAQKGYRMASGRLLHMFAQTAHVESLAVFVRK</sequence>
<evidence type="ECO:0000256" key="2">
    <source>
        <dbReference type="ARBA" id="ARBA00022603"/>
    </source>
</evidence>
<keyword evidence="4 6" id="KW-0949">S-adenosyl-L-methionine</keyword>
<protein>
    <submittedName>
        <fullName evidence="9">23S rRNA (Uracil-5-)-methyltransferase RumA</fullName>
        <ecNumber evidence="9">2.1.1.-</ecNumber>
    </submittedName>
</protein>
<feature type="domain" description="TRAM" evidence="8">
    <location>
        <begin position="1"/>
        <end position="55"/>
    </location>
</feature>
<dbReference type="InterPro" id="IPR030390">
    <property type="entry name" value="MeTrfase_TrmA_AS"/>
</dbReference>
<dbReference type="Proteomes" id="UP000190837">
    <property type="component" value="Unassembled WGS sequence"/>
</dbReference>
<gene>
    <name evidence="9" type="ORF">CHUV0807_1958</name>
</gene>
<evidence type="ECO:0000313" key="10">
    <source>
        <dbReference type="Proteomes" id="UP000190837"/>
    </source>
</evidence>
<evidence type="ECO:0000256" key="1">
    <source>
        <dbReference type="ARBA" id="ARBA00022485"/>
    </source>
</evidence>
<dbReference type="SUPFAM" id="SSF53335">
    <property type="entry name" value="S-adenosyl-L-methionine-dependent methyltransferases"/>
    <property type="match status" value="1"/>
</dbReference>
<dbReference type="FunFam" id="2.40.50.140:FF:000097">
    <property type="entry name" value="23S rRNA (uracil(1939)-C(5))-methyltransferase RlmD"/>
    <property type="match status" value="1"/>
</dbReference>
<keyword evidence="3 6" id="KW-0808">Transferase</keyword>
<comment type="similarity">
    <text evidence="6">Belongs to the class I-like SAM-binding methyltransferase superfamily. RNA M5U methyltransferase family.</text>
</comment>
<dbReference type="PROSITE" id="PS50926">
    <property type="entry name" value="TRAM"/>
    <property type="match status" value="1"/>
</dbReference>
<dbReference type="InterPro" id="IPR012340">
    <property type="entry name" value="NA-bd_OB-fold"/>
</dbReference>
<dbReference type="SUPFAM" id="SSF50249">
    <property type="entry name" value="Nucleic acid-binding proteins"/>
    <property type="match status" value="1"/>
</dbReference>
<dbReference type="AlphaFoldDB" id="A0A1C3H5U5"/>
<dbReference type="InterPro" id="IPR002792">
    <property type="entry name" value="TRAM_dom"/>
</dbReference>
<evidence type="ECO:0000256" key="7">
    <source>
        <dbReference type="PROSITE-ProRule" id="PRU10015"/>
    </source>
</evidence>
<keyword evidence="1" id="KW-0479">Metal-binding</keyword>
<dbReference type="NCBIfam" id="NF009639">
    <property type="entry name" value="PRK13168.1"/>
    <property type="match status" value="1"/>
</dbReference>
<evidence type="ECO:0000259" key="8">
    <source>
        <dbReference type="PROSITE" id="PS50926"/>
    </source>
</evidence>
<dbReference type="PANTHER" id="PTHR11061">
    <property type="entry name" value="RNA M5U METHYLTRANSFERASE"/>
    <property type="match status" value="1"/>
</dbReference>
<keyword evidence="2 6" id="KW-0489">Methyltransferase</keyword>
<dbReference type="PANTHER" id="PTHR11061:SF49">
    <property type="entry name" value="23S RRNA (URACIL(1939)-C(5))-METHYLTRANSFERASE RLMD"/>
    <property type="match status" value="1"/>
</dbReference>
<proteinExistence type="inferred from homology"/>
<name>A0A1C3H5U5_9GAMM</name>
<dbReference type="CDD" id="cd02440">
    <property type="entry name" value="AdoMet_MTases"/>
    <property type="match status" value="1"/>
</dbReference>
<feature type="binding site" evidence="6">
    <location>
        <position position="311"/>
    </location>
    <ligand>
        <name>S-adenosyl-L-methionine</name>
        <dbReference type="ChEBI" id="CHEBI:59789"/>
    </ligand>
</feature>
<keyword evidence="5" id="KW-0411">Iron-sulfur</keyword>
<dbReference type="PROSITE" id="PS01230">
    <property type="entry name" value="TRMA_1"/>
    <property type="match status" value="1"/>
</dbReference>
<keyword evidence="1" id="KW-0408">Iron</keyword>
<evidence type="ECO:0000256" key="3">
    <source>
        <dbReference type="ARBA" id="ARBA00022679"/>
    </source>
</evidence>
<dbReference type="InterPro" id="IPR029063">
    <property type="entry name" value="SAM-dependent_MTases_sf"/>
</dbReference>
<reference evidence="10" key="1">
    <citation type="submission" date="2016-04" db="EMBL/GenBank/DDBJ databases">
        <authorList>
            <person name="Tagini F."/>
        </authorList>
    </citation>
    <scope>NUCLEOTIDE SEQUENCE [LARGE SCALE GENOMIC DNA]</scope>
    <source>
        <strain evidence="10">CHUV0807</strain>
    </source>
</reference>
<dbReference type="Gene3D" id="3.40.50.150">
    <property type="entry name" value="Vaccinia Virus protein VP39"/>
    <property type="match status" value="1"/>
</dbReference>
<feature type="binding site" evidence="6">
    <location>
        <position position="261"/>
    </location>
    <ligand>
        <name>S-adenosyl-L-methionine</name>
        <dbReference type="ChEBI" id="CHEBI:59789"/>
    </ligand>
</feature>
<feature type="binding site" evidence="6">
    <location>
        <position position="290"/>
    </location>
    <ligand>
        <name>S-adenosyl-L-methionine</name>
        <dbReference type="ChEBI" id="CHEBI:59789"/>
    </ligand>
</feature>
<dbReference type="EC" id="2.1.1.-" evidence="9"/>
<dbReference type="RefSeq" id="WP_079541578.1">
    <property type="nucleotide sequence ID" value="NZ_FKLO01000066.1"/>
</dbReference>
<dbReference type="Gene3D" id="2.40.50.1070">
    <property type="match status" value="1"/>
</dbReference>
<accession>A0A1C3H5U5</accession>
<dbReference type="GO" id="GO:0070041">
    <property type="term" value="F:rRNA (uridine-C5-)-methyltransferase activity"/>
    <property type="evidence" value="ECO:0007669"/>
    <property type="project" value="TreeGrafter"/>
</dbReference>
<dbReference type="Pfam" id="PF05958">
    <property type="entry name" value="tRNA_U5-meth_tr"/>
    <property type="match status" value="1"/>
</dbReference>
<dbReference type="Pfam" id="PF01938">
    <property type="entry name" value="TRAM"/>
    <property type="match status" value="1"/>
</dbReference>
<evidence type="ECO:0000256" key="6">
    <source>
        <dbReference type="PROSITE-ProRule" id="PRU01024"/>
    </source>
</evidence>
<dbReference type="GO" id="GO:0051539">
    <property type="term" value="F:4 iron, 4 sulfur cluster binding"/>
    <property type="evidence" value="ECO:0007669"/>
    <property type="project" value="UniProtKB-KW"/>
</dbReference>
<dbReference type="EMBL" id="FKLO01000066">
    <property type="protein sequence ID" value="SAM68730.1"/>
    <property type="molecule type" value="Genomic_DNA"/>
</dbReference>
<feature type="active site" description="Nucleophile" evidence="6">
    <location>
        <position position="387"/>
    </location>
</feature>
<dbReference type="PROSITE" id="PS51687">
    <property type="entry name" value="SAM_MT_RNA_M5U"/>
    <property type="match status" value="1"/>
</dbReference>
<evidence type="ECO:0000256" key="5">
    <source>
        <dbReference type="ARBA" id="ARBA00023014"/>
    </source>
</evidence>
<feature type="active site" evidence="7">
    <location>
        <position position="387"/>
    </location>
</feature>
<feature type="binding site" evidence="6">
    <location>
        <position position="360"/>
    </location>
    <ligand>
        <name>S-adenosyl-L-methionine</name>
        <dbReference type="ChEBI" id="CHEBI:59789"/>
    </ligand>
</feature>